<evidence type="ECO:0000313" key="5">
    <source>
        <dbReference type="EMBL" id="KAF9504628.1"/>
    </source>
</evidence>
<dbReference type="GO" id="GO:0003676">
    <property type="term" value="F:nucleic acid binding"/>
    <property type="evidence" value="ECO:0007669"/>
    <property type="project" value="InterPro"/>
</dbReference>
<evidence type="ECO:0000256" key="2">
    <source>
        <dbReference type="PROSITE-ProRule" id="PRU00047"/>
    </source>
</evidence>
<dbReference type="OrthoDB" id="8026949at2759"/>
<dbReference type="Gene3D" id="4.10.60.10">
    <property type="entry name" value="Zinc finger, CCHC-type"/>
    <property type="match status" value="1"/>
</dbReference>
<feature type="region of interest" description="Disordered" evidence="3">
    <location>
        <begin position="195"/>
        <end position="248"/>
    </location>
</feature>
<dbReference type="EMBL" id="MU129208">
    <property type="protein sequence ID" value="KAF9504628.1"/>
    <property type="molecule type" value="Genomic_DNA"/>
</dbReference>
<keyword evidence="2" id="KW-0479">Metal-binding</keyword>
<dbReference type="Pfam" id="PF00098">
    <property type="entry name" value="zf-CCHC"/>
    <property type="match status" value="1"/>
</dbReference>
<keyword evidence="2" id="KW-0863">Zinc-finger</keyword>
<reference evidence="5" key="1">
    <citation type="journal article" date="2020" name="Nat. Commun.">
        <title>Large-scale genome sequencing of mycorrhizal fungi provides insights into the early evolution of symbiotic traits.</title>
        <authorList>
            <person name="Miyauchi S."/>
            <person name="Kiss E."/>
            <person name="Kuo A."/>
            <person name="Drula E."/>
            <person name="Kohler A."/>
            <person name="Sanchez-Garcia M."/>
            <person name="Morin E."/>
            <person name="Andreopoulos B."/>
            <person name="Barry K.W."/>
            <person name="Bonito G."/>
            <person name="Buee M."/>
            <person name="Carver A."/>
            <person name="Chen C."/>
            <person name="Cichocki N."/>
            <person name="Clum A."/>
            <person name="Culley D."/>
            <person name="Crous P.W."/>
            <person name="Fauchery L."/>
            <person name="Girlanda M."/>
            <person name="Hayes R.D."/>
            <person name="Keri Z."/>
            <person name="LaButti K."/>
            <person name="Lipzen A."/>
            <person name="Lombard V."/>
            <person name="Magnuson J."/>
            <person name="Maillard F."/>
            <person name="Murat C."/>
            <person name="Nolan M."/>
            <person name="Ohm R.A."/>
            <person name="Pangilinan J."/>
            <person name="Pereira M.F."/>
            <person name="Perotto S."/>
            <person name="Peter M."/>
            <person name="Pfister S."/>
            <person name="Riley R."/>
            <person name="Sitrit Y."/>
            <person name="Stielow J.B."/>
            <person name="Szollosi G."/>
            <person name="Zifcakova L."/>
            <person name="Stursova M."/>
            <person name="Spatafora J.W."/>
            <person name="Tedersoo L."/>
            <person name="Vaario L.M."/>
            <person name="Yamada A."/>
            <person name="Yan M."/>
            <person name="Wang P."/>
            <person name="Xu J."/>
            <person name="Bruns T."/>
            <person name="Baldrian P."/>
            <person name="Vilgalys R."/>
            <person name="Dunand C."/>
            <person name="Henrissat B."/>
            <person name="Grigoriev I.V."/>
            <person name="Hibbett D."/>
            <person name="Nagy L.G."/>
            <person name="Martin F.M."/>
        </authorList>
    </citation>
    <scope>NUCLEOTIDE SEQUENCE</scope>
    <source>
        <strain evidence="5">UP504</strain>
    </source>
</reference>
<dbReference type="InterPro" id="IPR001878">
    <property type="entry name" value="Znf_CCHC"/>
</dbReference>
<feature type="compositionally biased region" description="Basic and acidic residues" evidence="3">
    <location>
        <begin position="239"/>
        <end position="248"/>
    </location>
</feature>
<dbReference type="SUPFAM" id="SSF57756">
    <property type="entry name" value="Retrovirus zinc finger-like domains"/>
    <property type="match status" value="1"/>
</dbReference>
<accession>A0A9P6AF97</accession>
<sequence>MSTMTHVRMPGPQSKDAPRFRGKRILHFLAEYEFCATTAGLNSIQTIQQITHYCNTKSEQFIESLDEYYGDNWESFKARLLEFYPSEEEKPYYKVDHLIKLVRKDRKLSSIAKFDNYIREFMVIAKSLDDRKALSQMDKHDYFWHGIKPPSFHEEIATVLKNSKLWTDLTCPPPMPEVIQTVKLHLKQDLYRVPDDDGQYGLRDNETTTDSSDSDESSSIDSNTDQDTRRTGFKRYRVKHEAKPSKDKPTIIALEPKPQDTHDLVKSNIDDLAEKIGRLTIALGHLQDDTVGTRPVNLSTSSITCFMCGEQGHLLKDCPETKAFVAKKVLRWSSEGRLVQADGSDLL</sequence>
<gene>
    <name evidence="5" type="ORF">BS47DRAFT_1490134</name>
</gene>
<dbReference type="Proteomes" id="UP000886523">
    <property type="component" value="Unassembled WGS sequence"/>
</dbReference>
<protein>
    <recommendedName>
        <fullName evidence="4">CCHC-type domain-containing protein</fullName>
    </recommendedName>
</protein>
<proteinExistence type="predicted"/>
<feature type="domain" description="CCHC-type" evidence="4">
    <location>
        <begin position="305"/>
        <end position="320"/>
    </location>
</feature>
<name>A0A9P6AF97_9AGAM</name>
<keyword evidence="1" id="KW-0507">mRNA processing</keyword>
<evidence type="ECO:0000256" key="3">
    <source>
        <dbReference type="SAM" id="MobiDB-lite"/>
    </source>
</evidence>
<dbReference type="GO" id="GO:0008270">
    <property type="term" value="F:zinc ion binding"/>
    <property type="evidence" value="ECO:0007669"/>
    <property type="project" value="UniProtKB-KW"/>
</dbReference>
<evidence type="ECO:0000313" key="6">
    <source>
        <dbReference type="Proteomes" id="UP000886523"/>
    </source>
</evidence>
<dbReference type="GO" id="GO:0006397">
    <property type="term" value="P:mRNA processing"/>
    <property type="evidence" value="ECO:0007669"/>
    <property type="project" value="UniProtKB-KW"/>
</dbReference>
<keyword evidence="2" id="KW-0862">Zinc</keyword>
<dbReference type="AlphaFoldDB" id="A0A9P6AF97"/>
<organism evidence="5 6">
    <name type="scientific">Hydnum rufescens UP504</name>
    <dbReference type="NCBI Taxonomy" id="1448309"/>
    <lineage>
        <taxon>Eukaryota</taxon>
        <taxon>Fungi</taxon>
        <taxon>Dikarya</taxon>
        <taxon>Basidiomycota</taxon>
        <taxon>Agaricomycotina</taxon>
        <taxon>Agaricomycetes</taxon>
        <taxon>Cantharellales</taxon>
        <taxon>Hydnaceae</taxon>
        <taxon>Hydnum</taxon>
    </lineage>
</organism>
<comment type="caution">
    <text evidence="5">The sequence shown here is derived from an EMBL/GenBank/DDBJ whole genome shotgun (WGS) entry which is preliminary data.</text>
</comment>
<evidence type="ECO:0000259" key="4">
    <source>
        <dbReference type="PROSITE" id="PS50158"/>
    </source>
</evidence>
<dbReference type="SMART" id="SM00343">
    <property type="entry name" value="ZnF_C2HC"/>
    <property type="match status" value="1"/>
</dbReference>
<evidence type="ECO:0000256" key="1">
    <source>
        <dbReference type="ARBA" id="ARBA00022664"/>
    </source>
</evidence>
<keyword evidence="6" id="KW-1185">Reference proteome</keyword>
<dbReference type="InterPro" id="IPR036875">
    <property type="entry name" value="Znf_CCHC_sf"/>
</dbReference>
<dbReference type="PROSITE" id="PS50158">
    <property type="entry name" value="ZF_CCHC"/>
    <property type="match status" value="1"/>
</dbReference>